<comment type="subcellular location">
    <subcellularLocation>
        <location evidence="1">Cell inner membrane</location>
        <topology evidence="1">Multi-pass membrane protein</topology>
    </subcellularLocation>
</comment>
<protein>
    <recommendedName>
        <fullName evidence="2">Multidrug resistance protein NorM</fullName>
    </recommendedName>
    <alternativeName>
        <fullName evidence="8">Na(+)/drug antiporter</fullName>
    </alternativeName>
</protein>
<dbReference type="Proteomes" id="UP000480943">
    <property type="component" value="Unassembled WGS sequence"/>
</dbReference>
<feature type="transmembrane region" description="Helical" evidence="9">
    <location>
        <begin position="325"/>
        <end position="344"/>
    </location>
</feature>
<feature type="transmembrane region" description="Helical" evidence="9">
    <location>
        <begin position="402"/>
        <end position="420"/>
    </location>
</feature>
<dbReference type="RefSeq" id="WP_106224402.1">
    <property type="nucleotide sequence ID" value="NZ_CP146969.1"/>
</dbReference>
<dbReference type="GO" id="GO:0015297">
    <property type="term" value="F:antiporter activity"/>
    <property type="evidence" value="ECO:0007669"/>
    <property type="project" value="InterPro"/>
</dbReference>
<evidence type="ECO:0000256" key="1">
    <source>
        <dbReference type="ARBA" id="ARBA00004429"/>
    </source>
</evidence>
<dbReference type="GO" id="GO:0005886">
    <property type="term" value="C:plasma membrane"/>
    <property type="evidence" value="ECO:0007669"/>
    <property type="project" value="UniProtKB-SubCell"/>
</dbReference>
<keyword evidence="4" id="KW-1003">Cell membrane</keyword>
<dbReference type="PIRSF" id="PIRSF006603">
    <property type="entry name" value="DinF"/>
    <property type="match status" value="1"/>
</dbReference>
<comment type="caution">
    <text evidence="10">The sequence shown here is derived from an EMBL/GenBank/DDBJ whole genome shotgun (WGS) entry which is preliminary data.</text>
</comment>
<dbReference type="PANTHER" id="PTHR42925:SF2">
    <property type="entry name" value="NA+ DRIVEN MULTIDRUG EFFLUX PUMP"/>
    <property type="match status" value="1"/>
</dbReference>
<dbReference type="EMBL" id="VZUQ01000044">
    <property type="protein sequence ID" value="KAB1182439.1"/>
    <property type="molecule type" value="Genomic_DNA"/>
</dbReference>
<keyword evidence="3" id="KW-0813">Transport</keyword>
<feature type="transmembrane region" description="Helical" evidence="9">
    <location>
        <begin position="201"/>
        <end position="222"/>
    </location>
</feature>
<evidence type="ECO:0000256" key="9">
    <source>
        <dbReference type="SAM" id="Phobius"/>
    </source>
</evidence>
<feature type="transmembrane region" description="Helical" evidence="9">
    <location>
        <begin position="290"/>
        <end position="313"/>
    </location>
</feature>
<feature type="transmembrane region" description="Helical" evidence="9">
    <location>
        <begin position="20"/>
        <end position="39"/>
    </location>
</feature>
<keyword evidence="5 9" id="KW-0812">Transmembrane</keyword>
<evidence type="ECO:0000256" key="5">
    <source>
        <dbReference type="ARBA" id="ARBA00022692"/>
    </source>
</evidence>
<dbReference type="GO" id="GO:0042910">
    <property type="term" value="F:xenobiotic transmembrane transporter activity"/>
    <property type="evidence" value="ECO:0007669"/>
    <property type="project" value="InterPro"/>
</dbReference>
<evidence type="ECO:0000313" key="10">
    <source>
        <dbReference type="EMBL" id="KAB1182439.1"/>
    </source>
</evidence>
<feature type="transmembrane region" description="Helical" evidence="9">
    <location>
        <begin position="137"/>
        <end position="157"/>
    </location>
</feature>
<accession>A0AAD3ZVP3</accession>
<gene>
    <name evidence="10" type="ORF">F6450_06915</name>
</gene>
<dbReference type="NCBIfam" id="TIGR00797">
    <property type="entry name" value="matE"/>
    <property type="match status" value="1"/>
</dbReference>
<feature type="transmembrane region" description="Helical" evidence="9">
    <location>
        <begin position="169"/>
        <end position="195"/>
    </location>
</feature>
<organism evidence="10 11">
    <name type="scientific">Photobacterium damselae subsp. damselae</name>
    <name type="common">Listonella damsela</name>
    <dbReference type="NCBI Taxonomy" id="85581"/>
    <lineage>
        <taxon>Bacteria</taxon>
        <taxon>Pseudomonadati</taxon>
        <taxon>Pseudomonadota</taxon>
        <taxon>Gammaproteobacteria</taxon>
        <taxon>Vibrionales</taxon>
        <taxon>Vibrionaceae</taxon>
        <taxon>Photobacterium</taxon>
    </lineage>
</organism>
<evidence type="ECO:0000256" key="4">
    <source>
        <dbReference type="ARBA" id="ARBA00022475"/>
    </source>
</evidence>
<name>A0AAD3ZVP3_PHODD</name>
<keyword evidence="7 9" id="KW-0472">Membrane</keyword>
<dbReference type="InterPro" id="IPR002528">
    <property type="entry name" value="MATE_fam"/>
</dbReference>
<dbReference type="AlphaFoldDB" id="A0AAD3ZVP3"/>
<keyword evidence="6 9" id="KW-1133">Transmembrane helix</keyword>
<dbReference type="Pfam" id="PF01554">
    <property type="entry name" value="MatE"/>
    <property type="match status" value="2"/>
</dbReference>
<reference evidence="10 11" key="1">
    <citation type="submission" date="2019-09" db="EMBL/GenBank/DDBJ databases">
        <title>Photobacterium damselae subsp. damselae CDC-2227-81, a human clinical isolate.</title>
        <authorList>
            <person name="Osorio C.R."/>
        </authorList>
    </citation>
    <scope>NUCLEOTIDE SEQUENCE [LARGE SCALE GENOMIC DNA]</scope>
    <source>
        <strain evidence="10 11">CDC-2227-81</strain>
    </source>
</reference>
<evidence type="ECO:0000256" key="2">
    <source>
        <dbReference type="ARBA" id="ARBA00013489"/>
    </source>
</evidence>
<feature type="transmembrane region" description="Helical" evidence="9">
    <location>
        <begin position="364"/>
        <end position="390"/>
    </location>
</feature>
<evidence type="ECO:0000256" key="6">
    <source>
        <dbReference type="ARBA" id="ARBA00022989"/>
    </source>
</evidence>
<feature type="transmembrane region" description="Helical" evidence="9">
    <location>
        <begin position="243"/>
        <end position="270"/>
    </location>
</feature>
<dbReference type="InterPro" id="IPR047135">
    <property type="entry name" value="YsiQ"/>
</dbReference>
<proteinExistence type="predicted"/>
<evidence type="ECO:0000256" key="7">
    <source>
        <dbReference type="ARBA" id="ARBA00023136"/>
    </source>
</evidence>
<evidence type="ECO:0000256" key="8">
    <source>
        <dbReference type="ARBA" id="ARBA00030855"/>
    </source>
</evidence>
<evidence type="ECO:0000256" key="3">
    <source>
        <dbReference type="ARBA" id="ARBA00022448"/>
    </source>
</evidence>
<feature type="transmembrane region" description="Helical" evidence="9">
    <location>
        <begin position="96"/>
        <end position="117"/>
    </location>
</feature>
<feature type="transmembrane region" description="Helical" evidence="9">
    <location>
        <begin position="51"/>
        <end position="84"/>
    </location>
</feature>
<evidence type="ECO:0000313" key="11">
    <source>
        <dbReference type="Proteomes" id="UP000480943"/>
    </source>
</evidence>
<dbReference type="CDD" id="cd13134">
    <property type="entry name" value="MATE_like_8"/>
    <property type="match status" value="1"/>
</dbReference>
<sequence>MSEMTYTPVTDTRSLLRKVIVIAIPIMLQTLLFSSKGLIDVMMVGQVSEYSVAALGIATKILFVATIIISGVCSAGGILIAQYWGAKKTEQVRQTTILSLLITVLVSVIILSVFVLYPEKLSQLATTDLSIRDLSRSYIAIVGFALPLMAYTAVMMSALRSIEQPKLSLIFSTIGICCNIILNAIFIFGLSFIPALGIKGAALATVISCLLEVILIQSYLFIRSHPLVFSFQDYKNAITKSKIQQFIGLSLPTTLNFLLWSGGLFAYHAIMGRVSNEGVTALAVISPIETISLSLLVGVANASAVIIGNQLGAKQYDNVYHNAKILVIFAITLMVCVACMLYLFREPLLSIFTTLSVETHATSMSFMTVLCIGIVLRSLPTTLVVGVLRAGGDVKFCLYQDLCTQWLFGIPLTAFAAFVLNWSIEFIYACFFLETLFKWFTCIYRLQSYKWIKNLSL</sequence>
<dbReference type="PANTHER" id="PTHR42925">
    <property type="entry name" value="MULTIDRUG AND TOXIN EFFLUX PROTEIN MATE FAMILY"/>
    <property type="match status" value="1"/>
</dbReference>
<dbReference type="InterPro" id="IPR048279">
    <property type="entry name" value="MdtK-like"/>
</dbReference>